<dbReference type="AlphaFoldDB" id="A0A1L2ZQX9"/>
<evidence type="ECO:0000256" key="6">
    <source>
        <dbReference type="SAM" id="Phobius"/>
    </source>
</evidence>
<dbReference type="InterPro" id="IPR001123">
    <property type="entry name" value="LeuE-type"/>
</dbReference>
<accession>A0A1L2ZQX9</accession>
<reference evidence="7 8" key="1">
    <citation type="submission" date="2016-11" db="EMBL/GenBank/DDBJ databases">
        <title>Genome sequencing of Zhihengliuella aestuarii B18 antagonistic to Plasmodiophora brassicae.</title>
        <authorList>
            <person name="Luo Y."/>
        </authorList>
    </citation>
    <scope>NUCLEOTIDE SEQUENCE [LARGE SCALE GENOMIC DNA]</scope>
    <source>
        <strain evidence="7 8">B18</strain>
    </source>
</reference>
<keyword evidence="3 6" id="KW-0812">Transmembrane</keyword>
<keyword evidence="5 6" id="KW-0472">Membrane</keyword>
<evidence type="ECO:0000256" key="2">
    <source>
        <dbReference type="ARBA" id="ARBA00022475"/>
    </source>
</evidence>
<keyword evidence="2" id="KW-1003">Cell membrane</keyword>
<feature type="transmembrane region" description="Helical" evidence="6">
    <location>
        <begin position="69"/>
        <end position="86"/>
    </location>
</feature>
<feature type="transmembrane region" description="Helical" evidence="6">
    <location>
        <begin position="6"/>
        <end position="27"/>
    </location>
</feature>
<dbReference type="PANTHER" id="PTHR30086:SF20">
    <property type="entry name" value="ARGININE EXPORTER PROTEIN ARGO-RELATED"/>
    <property type="match status" value="1"/>
</dbReference>
<evidence type="ECO:0000256" key="3">
    <source>
        <dbReference type="ARBA" id="ARBA00022692"/>
    </source>
</evidence>
<dbReference type="Pfam" id="PF01810">
    <property type="entry name" value="LysE"/>
    <property type="match status" value="1"/>
</dbReference>
<organism evidence="7 8">
    <name type="scientific">Neomicrococcus aestuarii</name>
    <dbReference type="NCBI Taxonomy" id="556325"/>
    <lineage>
        <taxon>Bacteria</taxon>
        <taxon>Bacillati</taxon>
        <taxon>Actinomycetota</taxon>
        <taxon>Actinomycetes</taxon>
        <taxon>Micrococcales</taxon>
        <taxon>Micrococcaceae</taxon>
        <taxon>Neomicrococcus</taxon>
    </lineage>
</organism>
<name>A0A1L2ZQX9_9MICC</name>
<proteinExistence type="predicted"/>
<keyword evidence="8" id="KW-1185">Reference proteome</keyword>
<dbReference type="KEGG" id="nae:BHE16_08435"/>
<comment type="subcellular location">
    <subcellularLocation>
        <location evidence="1">Cell membrane</location>
        <topology evidence="1">Multi-pass membrane protein</topology>
    </subcellularLocation>
</comment>
<dbReference type="GO" id="GO:0005886">
    <property type="term" value="C:plasma membrane"/>
    <property type="evidence" value="ECO:0007669"/>
    <property type="project" value="UniProtKB-SubCell"/>
</dbReference>
<feature type="transmembrane region" description="Helical" evidence="6">
    <location>
        <begin position="145"/>
        <end position="169"/>
    </location>
</feature>
<dbReference type="GO" id="GO:0015171">
    <property type="term" value="F:amino acid transmembrane transporter activity"/>
    <property type="evidence" value="ECO:0007669"/>
    <property type="project" value="TreeGrafter"/>
</dbReference>
<evidence type="ECO:0000313" key="7">
    <source>
        <dbReference type="EMBL" id="APF41843.1"/>
    </source>
</evidence>
<dbReference type="Proteomes" id="UP000183530">
    <property type="component" value="Chromosome"/>
</dbReference>
<dbReference type="EMBL" id="CP018135">
    <property type="protein sequence ID" value="APF41843.1"/>
    <property type="molecule type" value="Genomic_DNA"/>
</dbReference>
<evidence type="ECO:0000256" key="4">
    <source>
        <dbReference type="ARBA" id="ARBA00022989"/>
    </source>
</evidence>
<dbReference type="PANTHER" id="PTHR30086">
    <property type="entry name" value="ARGININE EXPORTER PROTEIN ARGO"/>
    <property type="match status" value="1"/>
</dbReference>
<evidence type="ECO:0000256" key="1">
    <source>
        <dbReference type="ARBA" id="ARBA00004651"/>
    </source>
</evidence>
<evidence type="ECO:0000313" key="8">
    <source>
        <dbReference type="Proteomes" id="UP000183530"/>
    </source>
</evidence>
<sequence length="202" mass="21427">MLVTTALSGFLTGLSLIVAIGAQNTFVLRQGLMRNHVGVAVLICIFADMLLIAAGTAGLGIVVQEFPSVLVVLKWAGAAYLAFLAYQSFRRASHKEALDPTAATRLSLKAVVGTTLAMTFLNPHVYLDTVVLLGALANQHPGEQWFFAAGAMLGSVVWFLALGFGAQALAPLVKSPRTWRIIDLSIGVILMILAVRLATLPV</sequence>
<feature type="transmembrane region" description="Helical" evidence="6">
    <location>
        <begin position="181"/>
        <end position="199"/>
    </location>
</feature>
<gene>
    <name evidence="7" type="ORF">BHE16_08435</name>
</gene>
<keyword evidence="4 6" id="KW-1133">Transmembrane helix</keyword>
<feature type="transmembrane region" description="Helical" evidence="6">
    <location>
        <begin position="106"/>
        <end position="125"/>
    </location>
</feature>
<protein>
    <submittedName>
        <fullName evidence="7">Amino acid transporter</fullName>
    </submittedName>
</protein>
<feature type="transmembrane region" description="Helical" evidence="6">
    <location>
        <begin position="39"/>
        <end position="63"/>
    </location>
</feature>
<evidence type="ECO:0000256" key="5">
    <source>
        <dbReference type="ARBA" id="ARBA00023136"/>
    </source>
</evidence>